<proteinExistence type="predicted"/>
<dbReference type="OrthoDB" id="9807410at2"/>
<sequence>MKNLLILLFLSISFWLQGQNFSDEWTGYFAYAQTKDITEGNGVVYVASDNAVFAYSTLDGSLTTRSTINGLSGQPISSIYYSAAFETLLVGYENGLIDVIIDGNANVLTVVDILNKPSITPTEKRINHFHEFNGFVYISTGFGISLFDLGRLEFDDSYFIGDNGASLNIFETSVFGDYVYAATSSGLRRALVGNSNIIDFNNWSTTNGNTFRGLAIFNETLYGIAGRNAFKTTNGVNFSFAFRYDNITPRDIRATDTELTVTLPESILIYDENDNLTRTIGTVGEFVNDYNTALTLNNSAYISTRGSGMIEVPLANGMPRQYLPDGPLENDIFNIQAATNEVWAVYGDYDVFYNPFPFNEKGLSHFVIDSGWKNISFEDALFTTDMVNVAINPQNPTQVFVPSFSAGLLEINEEIPTMLFDDTNSPLERVFDSNGSNGGVRVNSGTFDSSNNLWISNSLSSNGLFKVTPGGQFQGISIAEVFPDGDRPSGLDDIVFGSDGNLFLGTNSAGLIGYNPSNGAIARISGDEGAANLPSNDIRALAVDRGGTLWIGTRRGLRLLFSPSSIFEEGETTTNPIIILQDDIPQELLNDQVITEIVVDGSNNKWISTIGSGVFFVSPNGQETLANFTTRNSPLPSNNVNSMSIDPQSGTIYFATDRGMVSFDGTSQPPAETLENVGVYPNPVRPTFSGLVTIDGLTARSNVKITDLVGNLVYEEVASSGNLTWDTTAFGRHKVASGVYLILVTGPDALETNIVKLLIIR</sequence>
<dbReference type="RefSeq" id="WP_121917251.1">
    <property type="nucleotide sequence ID" value="NZ_REFV01000007.1"/>
</dbReference>
<dbReference type="Proteomes" id="UP000281985">
    <property type="component" value="Unassembled WGS sequence"/>
</dbReference>
<keyword evidence="5" id="KW-1185">Reference proteome</keyword>
<feature type="chain" id="PRO_5018068266" evidence="2">
    <location>
        <begin position="19"/>
        <end position="761"/>
    </location>
</feature>
<organism evidence="4 5">
    <name type="scientific">Dokdonia sinensis</name>
    <dbReference type="NCBI Taxonomy" id="2479847"/>
    <lineage>
        <taxon>Bacteria</taxon>
        <taxon>Pseudomonadati</taxon>
        <taxon>Bacteroidota</taxon>
        <taxon>Flavobacteriia</taxon>
        <taxon>Flavobacteriales</taxon>
        <taxon>Flavobacteriaceae</taxon>
        <taxon>Dokdonia</taxon>
    </lineage>
</organism>
<dbReference type="NCBIfam" id="TIGR04183">
    <property type="entry name" value="Por_Secre_tail"/>
    <property type="match status" value="1"/>
</dbReference>
<evidence type="ECO:0000313" key="4">
    <source>
        <dbReference type="EMBL" id="RMB59083.1"/>
    </source>
</evidence>
<dbReference type="InterPro" id="IPR026444">
    <property type="entry name" value="Secre_tail"/>
</dbReference>
<evidence type="ECO:0000313" key="5">
    <source>
        <dbReference type="Proteomes" id="UP000281985"/>
    </source>
</evidence>
<dbReference type="AlphaFoldDB" id="A0A3M0GC27"/>
<dbReference type="Pfam" id="PF21544">
    <property type="entry name" value="PorZ_N_b_propeller"/>
    <property type="match status" value="1"/>
</dbReference>
<dbReference type="SUPFAM" id="SSF101898">
    <property type="entry name" value="NHL repeat"/>
    <property type="match status" value="1"/>
</dbReference>
<dbReference type="InterPro" id="IPR011110">
    <property type="entry name" value="Reg_prop"/>
</dbReference>
<evidence type="ECO:0000256" key="1">
    <source>
        <dbReference type="ARBA" id="ARBA00022729"/>
    </source>
</evidence>
<dbReference type="Pfam" id="PF07494">
    <property type="entry name" value="Reg_prop"/>
    <property type="match status" value="1"/>
</dbReference>
<dbReference type="InterPro" id="IPR048954">
    <property type="entry name" value="PorZ_N"/>
</dbReference>
<name>A0A3M0GC27_9FLAO</name>
<reference evidence="4 5" key="1">
    <citation type="submission" date="2018-10" db="EMBL/GenBank/DDBJ databases">
        <title>Dokdonia luteus sp. nov., isolated from sea water.</title>
        <authorList>
            <person name="Zhou L.Y."/>
            <person name="Du Z.J."/>
        </authorList>
    </citation>
    <scope>NUCLEOTIDE SEQUENCE [LARGE SCALE GENOMIC DNA]</scope>
    <source>
        <strain evidence="4 5">SH27</strain>
    </source>
</reference>
<keyword evidence="1 2" id="KW-0732">Signal</keyword>
<protein>
    <submittedName>
        <fullName evidence="4">T9SS C-terminal target domain-containing protein</fullName>
    </submittedName>
</protein>
<evidence type="ECO:0000259" key="3">
    <source>
        <dbReference type="Pfam" id="PF21544"/>
    </source>
</evidence>
<gene>
    <name evidence="4" type="ORF">EAX61_08445</name>
</gene>
<dbReference type="InterPro" id="IPR015943">
    <property type="entry name" value="WD40/YVTN_repeat-like_dom_sf"/>
</dbReference>
<dbReference type="EMBL" id="REFV01000007">
    <property type="protein sequence ID" value="RMB59083.1"/>
    <property type="molecule type" value="Genomic_DNA"/>
</dbReference>
<evidence type="ECO:0000256" key="2">
    <source>
        <dbReference type="SAM" id="SignalP"/>
    </source>
</evidence>
<comment type="caution">
    <text evidence="4">The sequence shown here is derived from an EMBL/GenBank/DDBJ whole genome shotgun (WGS) entry which is preliminary data.</text>
</comment>
<dbReference type="Gene3D" id="2.130.10.10">
    <property type="entry name" value="YVTN repeat-like/Quinoprotein amine dehydrogenase"/>
    <property type="match status" value="1"/>
</dbReference>
<feature type="signal peptide" evidence="2">
    <location>
        <begin position="1"/>
        <end position="18"/>
    </location>
</feature>
<accession>A0A3M0GC27</accession>
<feature type="domain" description="PorZ N-terminal beta-propeller" evidence="3">
    <location>
        <begin position="44"/>
        <end position="204"/>
    </location>
</feature>